<dbReference type="Proteomes" id="UP000192801">
    <property type="component" value="Unassembled WGS sequence"/>
</dbReference>
<accession>A0A1X0DI12</accession>
<protein>
    <submittedName>
        <fullName evidence="1">Uncharacterized protein</fullName>
    </submittedName>
</protein>
<dbReference type="SUPFAM" id="SSF69318">
    <property type="entry name" value="Integrin alpha N-terminal domain"/>
    <property type="match status" value="1"/>
</dbReference>
<dbReference type="STRING" id="444597.BST26_07245"/>
<sequence>MVLGGALVAVAMLAGCGPGQRDPVATTAATGTTTTTAIASPTATSTQDCGKVYIDYKPPLAEQHIRCTLQPAAGLTLAVSSDPSWSFELQRAGTTVQRFTEITDKIGQSGVAPLLADLDGTGIPSLLVVNGRGGTGGEPMAVWKFNPEETEFVRAGEIFGFRHYYRSTEGLFGLYAHSGAGAGVVTLYRWDGDSLVAVVLLDVQTPDWTVQSTDKRVWLRNKNVMCTLNKDDYPAGSLAAWRAQLTAAGFDPATAAEHFCMQPWVGTLYR</sequence>
<keyword evidence="2" id="KW-1185">Reference proteome</keyword>
<proteinExistence type="predicted"/>
<evidence type="ECO:0000313" key="2">
    <source>
        <dbReference type="Proteomes" id="UP000192801"/>
    </source>
</evidence>
<dbReference type="InterPro" id="IPR028994">
    <property type="entry name" value="Integrin_alpha_N"/>
</dbReference>
<gene>
    <name evidence="1" type="ORF">BST26_07245</name>
</gene>
<evidence type="ECO:0000313" key="1">
    <source>
        <dbReference type="EMBL" id="ORA71832.1"/>
    </source>
</evidence>
<name>A0A1X0DI12_9MYCO</name>
<dbReference type="AlphaFoldDB" id="A0A1X0DI12"/>
<reference evidence="1 2" key="1">
    <citation type="submission" date="2016-12" db="EMBL/GenBank/DDBJ databases">
        <title>The new phylogeny of genus Mycobacterium.</title>
        <authorList>
            <person name="Tortoli E."/>
            <person name="Trovato A."/>
            <person name="Cirillo D.M."/>
        </authorList>
    </citation>
    <scope>NUCLEOTIDE SEQUENCE [LARGE SCALE GENOMIC DNA]</scope>
    <source>
        <strain evidence="1 2">DSM 45130</strain>
    </source>
</reference>
<dbReference type="RefSeq" id="WP_083030090.1">
    <property type="nucleotide sequence ID" value="NZ_JACKRM010000178.1"/>
</dbReference>
<dbReference type="EMBL" id="MVHS01000011">
    <property type="protein sequence ID" value="ORA71832.1"/>
    <property type="molecule type" value="Genomic_DNA"/>
</dbReference>
<comment type="caution">
    <text evidence="1">The sequence shown here is derived from an EMBL/GenBank/DDBJ whole genome shotgun (WGS) entry which is preliminary data.</text>
</comment>
<organism evidence="1 2">
    <name type="scientific">Mycolicibacterium insubricum</name>
    <dbReference type="NCBI Taxonomy" id="444597"/>
    <lineage>
        <taxon>Bacteria</taxon>
        <taxon>Bacillati</taxon>
        <taxon>Actinomycetota</taxon>
        <taxon>Actinomycetes</taxon>
        <taxon>Mycobacteriales</taxon>
        <taxon>Mycobacteriaceae</taxon>
        <taxon>Mycolicibacterium</taxon>
    </lineage>
</organism>